<accession>A0A7J4JG25</accession>
<feature type="transmembrane region" description="Helical" evidence="6">
    <location>
        <begin position="89"/>
        <end position="108"/>
    </location>
</feature>
<dbReference type="PANTHER" id="PTHR35402:SF1">
    <property type="entry name" value="TYPE II SECRETION SYSTEM PROTEIN GSPF DOMAIN-CONTAINING PROTEIN"/>
    <property type="match status" value="1"/>
</dbReference>
<keyword evidence="2" id="KW-1003">Cell membrane</keyword>
<evidence type="ECO:0000313" key="8">
    <source>
        <dbReference type="EMBL" id="HIH16713.1"/>
    </source>
</evidence>
<keyword evidence="5 6" id="KW-0472">Membrane</keyword>
<dbReference type="Proteomes" id="UP000564964">
    <property type="component" value="Unassembled WGS sequence"/>
</dbReference>
<dbReference type="InterPro" id="IPR018076">
    <property type="entry name" value="T2SS_GspF_dom"/>
</dbReference>
<reference evidence="9" key="1">
    <citation type="journal article" date="2020" name="bioRxiv">
        <title>A rank-normalized archaeal taxonomy based on genome phylogeny resolves widespread incomplete and uneven classifications.</title>
        <authorList>
            <person name="Rinke C."/>
            <person name="Chuvochina M."/>
            <person name="Mussig A.J."/>
            <person name="Chaumeil P.-A."/>
            <person name="Waite D.W."/>
            <person name="Whitman W.B."/>
            <person name="Parks D.H."/>
            <person name="Hugenholtz P."/>
        </authorList>
    </citation>
    <scope>NUCLEOTIDE SEQUENCE [LARGE SCALE GENOMIC DNA]</scope>
</reference>
<feature type="domain" description="Type II secretion system protein GspF" evidence="7">
    <location>
        <begin position="127"/>
        <end position="251"/>
    </location>
</feature>
<dbReference type="Pfam" id="PF00482">
    <property type="entry name" value="T2SSF"/>
    <property type="match status" value="1"/>
</dbReference>
<dbReference type="GO" id="GO:0005886">
    <property type="term" value="C:plasma membrane"/>
    <property type="evidence" value="ECO:0007669"/>
    <property type="project" value="UniProtKB-SubCell"/>
</dbReference>
<evidence type="ECO:0000256" key="4">
    <source>
        <dbReference type="ARBA" id="ARBA00022989"/>
    </source>
</evidence>
<sequence length="297" mass="33010">MPGTPIKLPACPFPLPLARLLAKPFYGFGSALASANPMLRVELVQAGLDIDYTEYLAITTWLFLFYAVFFSLIGYVLVRAVDPGKAVPAGLALGLVFGFMVLVQLLVYPKIVVKKKVRELDKNLVFALRTLLIEIKSGVSLFDAMKTVAEGNYGKLSEEFDRTAKEIQTGTPEKEALERMAENNPSDHLRRTLWQLVNGMKAGADVSIVLKESVDSLTRQQVIEMRRYGGQLKVLSLVYMMMGVIIPALGITFLIVLTSFPQIPVTEMFFWALFAMVMTGQFMFIGMVKSKRPNLLG</sequence>
<evidence type="ECO:0000256" key="2">
    <source>
        <dbReference type="ARBA" id="ARBA00022475"/>
    </source>
</evidence>
<gene>
    <name evidence="8" type="ORF">HA252_04880</name>
</gene>
<organism evidence="8 9">
    <name type="scientific">Candidatus Iainarchaeum sp</name>
    <dbReference type="NCBI Taxonomy" id="3101447"/>
    <lineage>
        <taxon>Archaea</taxon>
        <taxon>Candidatus Iainarchaeota</taxon>
        <taxon>Candidatus Iainarchaeia</taxon>
        <taxon>Candidatus Iainarchaeales</taxon>
        <taxon>Candidatus Iainarchaeaceae</taxon>
        <taxon>Candidatus Iainarchaeum</taxon>
    </lineage>
</organism>
<keyword evidence="3 6" id="KW-0812">Transmembrane</keyword>
<evidence type="ECO:0000256" key="1">
    <source>
        <dbReference type="ARBA" id="ARBA00004651"/>
    </source>
</evidence>
<proteinExistence type="predicted"/>
<comment type="caution">
    <text evidence="8">The sequence shown here is derived from an EMBL/GenBank/DDBJ whole genome shotgun (WGS) entry which is preliminary data.</text>
</comment>
<feature type="transmembrane region" description="Helical" evidence="6">
    <location>
        <begin position="268"/>
        <end position="288"/>
    </location>
</feature>
<evidence type="ECO:0000313" key="9">
    <source>
        <dbReference type="Proteomes" id="UP000564964"/>
    </source>
</evidence>
<evidence type="ECO:0000256" key="5">
    <source>
        <dbReference type="ARBA" id="ARBA00023136"/>
    </source>
</evidence>
<comment type="subcellular location">
    <subcellularLocation>
        <location evidence="1">Cell membrane</location>
        <topology evidence="1">Multi-pass membrane protein</topology>
    </subcellularLocation>
</comment>
<evidence type="ECO:0000259" key="7">
    <source>
        <dbReference type="Pfam" id="PF00482"/>
    </source>
</evidence>
<dbReference type="PANTHER" id="PTHR35402">
    <property type="entry name" value="INTEGRAL MEMBRANE PROTEIN-RELATED"/>
    <property type="match status" value="1"/>
</dbReference>
<feature type="transmembrane region" description="Helical" evidence="6">
    <location>
        <begin position="55"/>
        <end position="77"/>
    </location>
</feature>
<protein>
    <submittedName>
        <fullName evidence="8">Type II secretion system F family protein</fullName>
    </submittedName>
</protein>
<dbReference type="InterPro" id="IPR056569">
    <property type="entry name" value="ArlJ-like"/>
</dbReference>
<feature type="transmembrane region" description="Helical" evidence="6">
    <location>
        <begin position="234"/>
        <end position="256"/>
    </location>
</feature>
<dbReference type="AlphaFoldDB" id="A0A7J4JG25"/>
<dbReference type="EMBL" id="DUGH01000118">
    <property type="protein sequence ID" value="HIH16713.1"/>
    <property type="molecule type" value="Genomic_DNA"/>
</dbReference>
<name>A0A7J4JG25_9ARCH</name>
<evidence type="ECO:0000256" key="6">
    <source>
        <dbReference type="SAM" id="Phobius"/>
    </source>
</evidence>
<keyword evidence="4 6" id="KW-1133">Transmembrane helix</keyword>
<evidence type="ECO:0000256" key="3">
    <source>
        <dbReference type="ARBA" id="ARBA00022692"/>
    </source>
</evidence>